<dbReference type="PROSITE" id="PS00518">
    <property type="entry name" value="ZF_RING_1"/>
    <property type="match status" value="1"/>
</dbReference>
<name>A0A8S2L138_9BILA</name>
<dbReference type="Gene3D" id="3.30.40.10">
    <property type="entry name" value="Zinc/RING finger domain, C3HC4 (zinc finger)"/>
    <property type="match status" value="1"/>
</dbReference>
<keyword evidence="2" id="KW-0479">Metal-binding</keyword>
<dbReference type="GO" id="GO:0016740">
    <property type="term" value="F:transferase activity"/>
    <property type="evidence" value="ECO:0007669"/>
    <property type="project" value="UniProtKB-KW"/>
</dbReference>
<dbReference type="PANTHER" id="PTHR46333">
    <property type="entry name" value="CYTOKINESIS PROTEIN 3"/>
    <property type="match status" value="1"/>
</dbReference>
<keyword evidence="4" id="KW-0863">Zinc-finger</keyword>
<dbReference type="PROSITE" id="PS51873">
    <property type="entry name" value="TRIAD"/>
    <property type="match status" value="1"/>
</dbReference>
<dbReference type="Pfam" id="PF01841">
    <property type="entry name" value="Transglut_core"/>
    <property type="match status" value="1"/>
</dbReference>
<evidence type="ECO:0000256" key="7">
    <source>
        <dbReference type="SAM" id="MobiDB-lite"/>
    </source>
</evidence>
<dbReference type="SUPFAM" id="SSF54001">
    <property type="entry name" value="Cysteine proteinases"/>
    <property type="match status" value="1"/>
</dbReference>
<feature type="compositionally biased region" description="Basic and acidic residues" evidence="7">
    <location>
        <begin position="243"/>
        <end position="260"/>
    </location>
</feature>
<dbReference type="InterPro" id="IPR002931">
    <property type="entry name" value="Transglutaminase-like"/>
</dbReference>
<dbReference type="PANTHER" id="PTHR46333:SF2">
    <property type="entry name" value="CYTOKINESIS PROTEIN 3"/>
    <property type="match status" value="1"/>
</dbReference>
<dbReference type="SUPFAM" id="SSF57850">
    <property type="entry name" value="RING/U-box"/>
    <property type="match status" value="3"/>
</dbReference>
<dbReference type="InterPro" id="IPR044066">
    <property type="entry name" value="TRIAD_supradom"/>
</dbReference>
<comment type="caution">
    <text evidence="10">The sequence shown here is derived from an EMBL/GenBank/DDBJ whole genome shotgun (WGS) entry which is preliminary data.</text>
</comment>
<dbReference type="EMBL" id="CAJOBJ010001395">
    <property type="protein sequence ID" value="CAF3876967.1"/>
    <property type="molecule type" value="Genomic_DNA"/>
</dbReference>
<dbReference type="GO" id="GO:0005737">
    <property type="term" value="C:cytoplasm"/>
    <property type="evidence" value="ECO:0007669"/>
    <property type="project" value="TreeGrafter"/>
</dbReference>
<feature type="compositionally biased region" description="Low complexity" evidence="7">
    <location>
        <begin position="30"/>
        <end position="46"/>
    </location>
</feature>
<dbReference type="SMART" id="SM00460">
    <property type="entry name" value="TGc"/>
    <property type="match status" value="1"/>
</dbReference>
<reference evidence="10" key="1">
    <citation type="submission" date="2021-02" db="EMBL/GenBank/DDBJ databases">
        <authorList>
            <person name="Nowell W R."/>
        </authorList>
    </citation>
    <scope>NUCLEOTIDE SEQUENCE</scope>
</reference>
<feature type="transmembrane region" description="Helical" evidence="8">
    <location>
        <begin position="594"/>
        <end position="619"/>
    </location>
</feature>
<dbReference type="CDD" id="cd20335">
    <property type="entry name" value="BRcat_RBR"/>
    <property type="match status" value="1"/>
</dbReference>
<dbReference type="InterPro" id="IPR013083">
    <property type="entry name" value="Znf_RING/FYVE/PHD"/>
</dbReference>
<sequence length="908" mass="105668">MVNGLNLTVQTEQITVLTPPPSTKCEQPESGYGSSVSSSIGLSQISRPKSSKCKTADKKPMLPFNLKHSNAVDDSLILKKRSKSPQVRNALINGSSRLKTASSRISVDQLPFAEMKPIQIKVTTNRSHAQTMPSQCQQENVANYSDDWESNDSDDWESDTEIHSKPMFVRAQSASRNISISNRLDTENSMEDASHLLPRGESNVAEFKNVFQSENYLKSNPNETQQRIQTSNSSPSANQSKINTKESETSHNTNKQDLKQSENVLNLSNSPEARNEMESNVEEASQSIEKNTINLIPSDPNAFDATFCQQRQRAIDDMSYRTAVKSWKADKFHDVVKLILELSSGKSLIDRAWIVFYWISQNIEYDTQAFFSGNIRHQTADDIFQNRKGVCDAFGTIFKTLCTGVQLECEKISGYAKGYGFRAGQSKFSSTNHAWNAVHLYGRWYLVDSTWGEGHLDSNNHGVKELKTFYFLVRPEQMICRHLPENTKWQLLRSPISMNDFLRLPEVEPTFFELVTISLMRYSTRNLFRFVRKIILCALIYQLNNLFFNKDFSPSCIQWNEQLQDHLRLPFSKKIFIFILNRLKIELKSVHLNIIYFLFSIQWLTSLFIIIFYIFQFGINTDDDHLFYMNHIPMFLKSHAFNVFLCTLIFCIIHYDISQNRNILGQYGVEYFCIATKHIPNPQKLCLVCYDEKHFTEFCFSIAKSECHHLNRTICNSCLFHHVEQAFQITFTDDVYCPELDCDVKFDYNTVRTILSFNRDKKLVERYDRFVLHRQLEQMDEFIWCSNKLCNVGQLNEGGILNNIVTCFQCQQKTCFRHRVEWHQGLTCEEYDQFIDFDYECSRRWIVEHSKKCPNCPYQIEKNDGCDHMTCIKCRHEFCWACLADFQLIRRYGNHRHDQTCRHYAPNE</sequence>
<keyword evidence="1" id="KW-0808">Transferase</keyword>
<feature type="transmembrane region" description="Helical" evidence="8">
    <location>
        <begin position="639"/>
        <end position="657"/>
    </location>
</feature>
<evidence type="ECO:0000256" key="1">
    <source>
        <dbReference type="ARBA" id="ARBA00022679"/>
    </source>
</evidence>
<evidence type="ECO:0000256" key="3">
    <source>
        <dbReference type="ARBA" id="ARBA00022737"/>
    </source>
</evidence>
<dbReference type="SMART" id="SM00647">
    <property type="entry name" value="IBR"/>
    <property type="match status" value="2"/>
</dbReference>
<gene>
    <name evidence="10" type="ORF">GIL414_LOCUS5341</name>
</gene>
<organism evidence="10 11">
    <name type="scientific">Rotaria magnacalcarata</name>
    <dbReference type="NCBI Taxonomy" id="392030"/>
    <lineage>
        <taxon>Eukaryota</taxon>
        <taxon>Metazoa</taxon>
        <taxon>Spiralia</taxon>
        <taxon>Gnathifera</taxon>
        <taxon>Rotifera</taxon>
        <taxon>Eurotatoria</taxon>
        <taxon>Bdelloidea</taxon>
        <taxon>Philodinida</taxon>
        <taxon>Philodinidae</taxon>
        <taxon>Rotaria</taxon>
    </lineage>
</organism>
<feature type="domain" description="RING-type" evidence="9">
    <location>
        <begin position="682"/>
        <end position="901"/>
    </location>
</feature>
<dbReference type="Pfam" id="PF01485">
    <property type="entry name" value="IBR"/>
    <property type="match status" value="1"/>
</dbReference>
<dbReference type="Pfam" id="PF22191">
    <property type="entry name" value="IBR_1"/>
    <property type="match status" value="1"/>
</dbReference>
<dbReference type="Gene3D" id="1.20.120.1750">
    <property type="match status" value="1"/>
</dbReference>
<evidence type="ECO:0000256" key="8">
    <source>
        <dbReference type="SAM" id="Phobius"/>
    </source>
</evidence>
<proteinExistence type="predicted"/>
<evidence type="ECO:0000313" key="11">
    <source>
        <dbReference type="Proteomes" id="UP000681720"/>
    </source>
</evidence>
<dbReference type="InterPro" id="IPR002867">
    <property type="entry name" value="IBR_dom"/>
</dbReference>
<accession>A0A8S2L138</accession>
<evidence type="ECO:0000313" key="10">
    <source>
        <dbReference type="EMBL" id="CAF3876967.1"/>
    </source>
</evidence>
<dbReference type="GO" id="GO:0008270">
    <property type="term" value="F:zinc ion binding"/>
    <property type="evidence" value="ECO:0007669"/>
    <property type="project" value="UniProtKB-KW"/>
</dbReference>
<keyword evidence="8" id="KW-0812">Transmembrane</keyword>
<dbReference type="InterPro" id="IPR038765">
    <property type="entry name" value="Papain-like_cys_pep_sf"/>
</dbReference>
<keyword evidence="8" id="KW-0472">Membrane</keyword>
<evidence type="ECO:0000256" key="5">
    <source>
        <dbReference type="ARBA" id="ARBA00022786"/>
    </source>
</evidence>
<keyword evidence="6" id="KW-0862">Zinc</keyword>
<dbReference type="InterPro" id="IPR052557">
    <property type="entry name" value="CAP/Cytokinesis_protein"/>
</dbReference>
<evidence type="ECO:0000256" key="2">
    <source>
        <dbReference type="ARBA" id="ARBA00022723"/>
    </source>
</evidence>
<protein>
    <recommendedName>
        <fullName evidence="9">RING-type domain-containing protein</fullName>
    </recommendedName>
</protein>
<feature type="region of interest" description="Disordered" evidence="7">
    <location>
        <begin position="218"/>
        <end position="264"/>
    </location>
</feature>
<evidence type="ECO:0000256" key="6">
    <source>
        <dbReference type="ARBA" id="ARBA00022833"/>
    </source>
</evidence>
<keyword evidence="3" id="KW-0677">Repeat</keyword>
<keyword evidence="8" id="KW-1133">Transmembrane helix</keyword>
<keyword evidence="5" id="KW-0833">Ubl conjugation pathway</keyword>
<feature type="region of interest" description="Disordered" evidence="7">
    <location>
        <begin position="19"/>
        <end position="57"/>
    </location>
</feature>
<dbReference type="Proteomes" id="UP000681720">
    <property type="component" value="Unassembled WGS sequence"/>
</dbReference>
<evidence type="ECO:0000259" key="9">
    <source>
        <dbReference type="PROSITE" id="PS51873"/>
    </source>
</evidence>
<dbReference type="InterPro" id="IPR017907">
    <property type="entry name" value="Znf_RING_CS"/>
</dbReference>
<evidence type="ECO:0000256" key="4">
    <source>
        <dbReference type="ARBA" id="ARBA00022771"/>
    </source>
</evidence>
<feature type="compositionally biased region" description="Polar residues" evidence="7">
    <location>
        <begin position="218"/>
        <end position="242"/>
    </location>
</feature>
<dbReference type="Gene3D" id="3.10.620.30">
    <property type="match status" value="1"/>
</dbReference>
<dbReference type="AlphaFoldDB" id="A0A8S2L138"/>